<sequence length="74" mass="8854">VSARDKCCSTFWRSEIPIDLIEYYKETEVSRTCPQLGVIFTLNRGRRVCADPKDSWVKDHMSELDWRPLREWFS</sequence>
<comment type="similarity">
    <text evidence="2">Belongs to the intercrine beta (chemokine CC) family.</text>
</comment>
<comment type="subcellular location">
    <subcellularLocation>
        <location evidence="1">Secreted</location>
    </subcellularLocation>
</comment>
<keyword evidence="8" id="KW-1185">Reference proteome</keyword>
<keyword evidence="5" id="KW-0732">Signal</keyword>
<comment type="caution">
    <text evidence="7">The sequence shown here is derived from an EMBL/GenBank/DDBJ whole genome shotgun (WGS) entry which is preliminary data.</text>
</comment>
<dbReference type="Proteomes" id="UP000727407">
    <property type="component" value="Unassembled WGS sequence"/>
</dbReference>
<evidence type="ECO:0000313" key="7">
    <source>
        <dbReference type="EMBL" id="KAF5890267.1"/>
    </source>
</evidence>
<gene>
    <name evidence="7" type="ORF">DAT39_020024</name>
</gene>
<evidence type="ECO:0000256" key="4">
    <source>
        <dbReference type="ARBA" id="ARBA00022525"/>
    </source>
</evidence>
<keyword evidence="4" id="KW-0964">Secreted</keyword>
<dbReference type="GO" id="GO:0005615">
    <property type="term" value="C:extracellular space"/>
    <property type="evidence" value="ECO:0007669"/>
    <property type="project" value="UniProtKB-KW"/>
</dbReference>
<dbReference type="PANTHER" id="PTHR12015">
    <property type="entry name" value="SMALL INDUCIBLE CYTOKINE A"/>
    <property type="match status" value="1"/>
</dbReference>
<dbReference type="Gene3D" id="2.40.50.40">
    <property type="match status" value="1"/>
</dbReference>
<dbReference type="InterPro" id="IPR001811">
    <property type="entry name" value="Chemokine_IL8-like_dom"/>
</dbReference>
<dbReference type="OrthoDB" id="9447832at2759"/>
<dbReference type="SUPFAM" id="SSF54117">
    <property type="entry name" value="Interleukin 8-like chemokines"/>
    <property type="match status" value="1"/>
</dbReference>
<evidence type="ECO:0000256" key="3">
    <source>
        <dbReference type="ARBA" id="ARBA00022514"/>
    </source>
</evidence>
<feature type="domain" description="Chemokine interleukin-8-like" evidence="6">
    <location>
        <begin position="4"/>
        <end position="64"/>
    </location>
</feature>
<evidence type="ECO:0000256" key="1">
    <source>
        <dbReference type="ARBA" id="ARBA00004613"/>
    </source>
</evidence>
<name>A0A8J4WTF2_CLAMG</name>
<keyword evidence="3" id="KW-0202">Cytokine</keyword>
<dbReference type="AlphaFoldDB" id="A0A8J4WTF2"/>
<dbReference type="PANTHER" id="PTHR12015:SF183">
    <property type="entry name" value="C-C MOTIF CHEMOKINE 3"/>
    <property type="match status" value="1"/>
</dbReference>
<dbReference type="EMBL" id="QNUK01000703">
    <property type="protein sequence ID" value="KAF5890267.1"/>
    <property type="molecule type" value="Genomic_DNA"/>
</dbReference>
<protein>
    <submittedName>
        <fullName evidence="7">C-C motif chemokine 4</fullName>
    </submittedName>
</protein>
<dbReference type="GO" id="GO:0008009">
    <property type="term" value="F:chemokine activity"/>
    <property type="evidence" value="ECO:0007669"/>
    <property type="project" value="InterPro"/>
</dbReference>
<feature type="non-terminal residue" evidence="7">
    <location>
        <position position="1"/>
    </location>
</feature>
<dbReference type="Pfam" id="PF00048">
    <property type="entry name" value="IL8"/>
    <property type="match status" value="1"/>
</dbReference>
<evidence type="ECO:0000259" key="6">
    <source>
        <dbReference type="SMART" id="SM00199"/>
    </source>
</evidence>
<dbReference type="GO" id="GO:0006955">
    <property type="term" value="P:immune response"/>
    <property type="evidence" value="ECO:0007669"/>
    <property type="project" value="InterPro"/>
</dbReference>
<dbReference type="FunFam" id="2.40.50.40:FF:000002">
    <property type="entry name" value="C-C motif chemokine"/>
    <property type="match status" value="1"/>
</dbReference>
<reference evidence="7" key="1">
    <citation type="submission" date="2020-07" db="EMBL/GenBank/DDBJ databases">
        <title>Clarias magur genome sequencing, assembly and annotation.</title>
        <authorList>
            <person name="Kushwaha B."/>
            <person name="Kumar R."/>
            <person name="Das P."/>
            <person name="Joshi C.G."/>
            <person name="Kumar D."/>
            <person name="Nagpure N.S."/>
            <person name="Pandey M."/>
            <person name="Agarwal S."/>
            <person name="Srivastava S."/>
            <person name="Singh M."/>
            <person name="Sahoo L."/>
            <person name="Jayasankar P."/>
            <person name="Meher P.K."/>
            <person name="Koringa P.G."/>
            <person name="Iquebal M.A."/>
            <person name="Das S.P."/>
            <person name="Bit A."/>
            <person name="Patnaik S."/>
            <person name="Patel N."/>
            <person name="Shah T.M."/>
            <person name="Hinsu A."/>
            <person name="Jena J.K."/>
        </authorList>
    </citation>
    <scope>NUCLEOTIDE SEQUENCE</scope>
    <source>
        <strain evidence="7">CIFAMagur01</strain>
        <tissue evidence="7">Testis</tissue>
    </source>
</reference>
<accession>A0A8J4WTF2</accession>
<proteinExistence type="inferred from homology"/>
<evidence type="ECO:0000313" key="8">
    <source>
        <dbReference type="Proteomes" id="UP000727407"/>
    </source>
</evidence>
<dbReference type="SMART" id="SM00199">
    <property type="entry name" value="SCY"/>
    <property type="match status" value="1"/>
</dbReference>
<evidence type="ECO:0000256" key="2">
    <source>
        <dbReference type="ARBA" id="ARBA00010868"/>
    </source>
</evidence>
<dbReference type="CDD" id="cd00272">
    <property type="entry name" value="Chemokine_CC"/>
    <property type="match status" value="1"/>
</dbReference>
<dbReference type="InterPro" id="IPR039809">
    <property type="entry name" value="Chemokine_b/g/d"/>
</dbReference>
<evidence type="ECO:0000256" key="5">
    <source>
        <dbReference type="ARBA" id="ARBA00022729"/>
    </source>
</evidence>
<organism evidence="7 8">
    <name type="scientific">Clarias magur</name>
    <name type="common">Asian catfish</name>
    <name type="synonym">Macropteronotus magur</name>
    <dbReference type="NCBI Taxonomy" id="1594786"/>
    <lineage>
        <taxon>Eukaryota</taxon>
        <taxon>Metazoa</taxon>
        <taxon>Chordata</taxon>
        <taxon>Craniata</taxon>
        <taxon>Vertebrata</taxon>
        <taxon>Euteleostomi</taxon>
        <taxon>Actinopterygii</taxon>
        <taxon>Neopterygii</taxon>
        <taxon>Teleostei</taxon>
        <taxon>Ostariophysi</taxon>
        <taxon>Siluriformes</taxon>
        <taxon>Clariidae</taxon>
        <taxon>Clarias</taxon>
    </lineage>
</organism>
<dbReference type="InterPro" id="IPR036048">
    <property type="entry name" value="Interleukin_8-like_sf"/>
</dbReference>